<reference evidence="3" key="1">
    <citation type="journal article" date="2017" name="Genome Biol.">
        <title>Comparative genomics reveals high biological diversity and specific adaptations in the industrially and medically important fungal genus Aspergillus.</title>
        <authorList>
            <person name="de Vries R.P."/>
            <person name="Riley R."/>
            <person name="Wiebenga A."/>
            <person name="Aguilar-Osorio G."/>
            <person name="Amillis S."/>
            <person name="Uchima C.A."/>
            <person name="Anderluh G."/>
            <person name="Asadollahi M."/>
            <person name="Askin M."/>
            <person name="Barry K."/>
            <person name="Battaglia E."/>
            <person name="Bayram O."/>
            <person name="Benocci T."/>
            <person name="Braus-Stromeyer S.A."/>
            <person name="Caldana C."/>
            <person name="Canovas D."/>
            <person name="Cerqueira G.C."/>
            <person name="Chen F."/>
            <person name="Chen W."/>
            <person name="Choi C."/>
            <person name="Clum A."/>
            <person name="Dos Santos R.A."/>
            <person name="Damasio A.R."/>
            <person name="Diallinas G."/>
            <person name="Emri T."/>
            <person name="Fekete E."/>
            <person name="Flipphi M."/>
            <person name="Freyberg S."/>
            <person name="Gallo A."/>
            <person name="Gournas C."/>
            <person name="Habgood R."/>
            <person name="Hainaut M."/>
            <person name="Harispe M.L."/>
            <person name="Henrissat B."/>
            <person name="Hilden K.S."/>
            <person name="Hope R."/>
            <person name="Hossain A."/>
            <person name="Karabika E."/>
            <person name="Karaffa L."/>
            <person name="Karanyi Z."/>
            <person name="Krasevec N."/>
            <person name="Kuo A."/>
            <person name="Kusch H."/>
            <person name="LaButti K."/>
            <person name="Lagendijk E.L."/>
            <person name="Lapidus A."/>
            <person name="Levasseur A."/>
            <person name="Lindquist E."/>
            <person name="Lipzen A."/>
            <person name="Logrieco A.F."/>
            <person name="MacCabe A."/>
            <person name="Maekelae M.R."/>
            <person name="Malavazi I."/>
            <person name="Melin P."/>
            <person name="Meyer V."/>
            <person name="Mielnichuk N."/>
            <person name="Miskei M."/>
            <person name="Molnar A.P."/>
            <person name="Mule G."/>
            <person name="Ngan C.Y."/>
            <person name="Orejas M."/>
            <person name="Orosz E."/>
            <person name="Ouedraogo J.P."/>
            <person name="Overkamp K.M."/>
            <person name="Park H.-S."/>
            <person name="Perrone G."/>
            <person name="Piumi F."/>
            <person name="Punt P.J."/>
            <person name="Ram A.F."/>
            <person name="Ramon A."/>
            <person name="Rauscher S."/>
            <person name="Record E."/>
            <person name="Riano-Pachon D.M."/>
            <person name="Robert V."/>
            <person name="Roehrig J."/>
            <person name="Ruller R."/>
            <person name="Salamov A."/>
            <person name="Salih N.S."/>
            <person name="Samson R.A."/>
            <person name="Sandor E."/>
            <person name="Sanguinetti M."/>
            <person name="Schuetze T."/>
            <person name="Sepcic K."/>
            <person name="Shelest E."/>
            <person name="Sherlock G."/>
            <person name="Sophianopoulou V."/>
            <person name="Squina F.M."/>
            <person name="Sun H."/>
            <person name="Susca A."/>
            <person name="Todd R.B."/>
            <person name="Tsang A."/>
            <person name="Unkles S.E."/>
            <person name="van de Wiele N."/>
            <person name="van Rossen-Uffink D."/>
            <person name="Oliveira J.V."/>
            <person name="Vesth T.C."/>
            <person name="Visser J."/>
            <person name="Yu J.-H."/>
            <person name="Zhou M."/>
            <person name="Andersen M.R."/>
            <person name="Archer D.B."/>
            <person name="Baker S.E."/>
            <person name="Benoit I."/>
            <person name="Brakhage A.A."/>
            <person name="Braus G.H."/>
            <person name="Fischer R."/>
            <person name="Frisvad J.C."/>
            <person name="Goldman G.H."/>
            <person name="Houbraken J."/>
            <person name="Oakley B."/>
            <person name="Pocsi I."/>
            <person name="Scazzocchio C."/>
            <person name="Seiboth B."/>
            <person name="vanKuyk P.A."/>
            <person name="Wortman J."/>
            <person name="Dyer P.S."/>
            <person name="Grigoriev I.V."/>
        </authorList>
    </citation>
    <scope>NUCLEOTIDE SEQUENCE [LARGE SCALE GENOMIC DNA]</scope>
    <source>
        <strain evidence="3">CBS 583.65</strain>
    </source>
</reference>
<dbReference type="RefSeq" id="XP_040666955.1">
    <property type="nucleotide sequence ID" value="XM_040815595.1"/>
</dbReference>
<organism evidence="2 3">
    <name type="scientific">Aspergillus versicolor CBS 583.65</name>
    <dbReference type="NCBI Taxonomy" id="1036611"/>
    <lineage>
        <taxon>Eukaryota</taxon>
        <taxon>Fungi</taxon>
        <taxon>Dikarya</taxon>
        <taxon>Ascomycota</taxon>
        <taxon>Pezizomycotina</taxon>
        <taxon>Eurotiomycetes</taxon>
        <taxon>Eurotiomycetidae</taxon>
        <taxon>Eurotiales</taxon>
        <taxon>Aspergillaceae</taxon>
        <taxon>Aspergillus</taxon>
        <taxon>Aspergillus subgen. Nidulantes</taxon>
    </lineage>
</organism>
<accession>A0A1L9PIA4</accession>
<proteinExistence type="predicted"/>
<gene>
    <name evidence="2" type="ORF">ASPVEDRAFT_621184</name>
</gene>
<sequence length="127" mass="13792">MAPSEIGCHSAMIARQVLKELADLPYNSSQQPGEELPKPVHPNVDAAPTPIRLSRLAGMDSLAPASWDGELVSNDVDYPANKGAKLDSANDADLETKRRFSTGHALEIFVKAEKRIQAKIEELMGKL</sequence>
<dbReference type="EMBL" id="KV878128">
    <property type="protein sequence ID" value="OJJ01193.1"/>
    <property type="molecule type" value="Genomic_DNA"/>
</dbReference>
<dbReference type="Proteomes" id="UP000184073">
    <property type="component" value="Unassembled WGS sequence"/>
</dbReference>
<keyword evidence="3" id="KW-1185">Reference proteome</keyword>
<evidence type="ECO:0000313" key="3">
    <source>
        <dbReference type="Proteomes" id="UP000184073"/>
    </source>
</evidence>
<name>A0A1L9PIA4_ASPVE</name>
<protein>
    <submittedName>
        <fullName evidence="2">Uncharacterized protein</fullName>
    </submittedName>
</protein>
<dbReference type="STRING" id="1036611.A0A1L9PIA4"/>
<evidence type="ECO:0000256" key="1">
    <source>
        <dbReference type="SAM" id="MobiDB-lite"/>
    </source>
</evidence>
<dbReference type="GeneID" id="63731106"/>
<dbReference type="OrthoDB" id="1711136at2759"/>
<feature type="region of interest" description="Disordered" evidence="1">
    <location>
        <begin position="24"/>
        <end position="47"/>
    </location>
</feature>
<dbReference type="AlphaFoldDB" id="A0A1L9PIA4"/>
<evidence type="ECO:0000313" key="2">
    <source>
        <dbReference type="EMBL" id="OJJ01193.1"/>
    </source>
</evidence>
<dbReference type="VEuPathDB" id="FungiDB:ASPVEDRAFT_621184"/>